<dbReference type="SUPFAM" id="SSF48508">
    <property type="entry name" value="Nuclear receptor ligand-binding domain"/>
    <property type="match status" value="1"/>
</dbReference>
<keyword evidence="4" id="KW-0863">Zinc-finger</keyword>
<evidence type="ECO:0000256" key="1">
    <source>
        <dbReference type="ARBA" id="ARBA00004123"/>
    </source>
</evidence>
<dbReference type="WBParaSite" id="jg23869">
    <property type="protein sequence ID" value="jg23869"/>
    <property type="gene ID" value="jg23869"/>
</dbReference>
<dbReference type="PROSITE" id="PS00031">
    <property type="entry name" value="NUCLEAR_REC_DBD_1"/>
    <property type="match status" value="1"/>
</dbReference>
<dbReference type="PROSITE" id="PS51030">
    <property type="entry name" value="NUCLEAR_REC_DBD_2"/>
    <property type="match status" value="1"/>
</dbReference>
<sequence length="283" mass="31752">MMDPIAGSIAGNSGDSGCSSNNSQPEAAPADDICQVCTDKSTGYHYGTPSCNGCKTFFRRTIMKKQTFVCQYDGNCVIDKSVRCACRHCRFKKCLAVGMNREAIQQNRDPIGYTKRTRRYPPIKSAQAIPSTSLGFVEDSASNSNSLGDENSPESIAEDMLMQELMDVEKNLKVVRSSQIPIQKSLVDIVLQPSIFFDQEFLRKQMEAPSHNVEVLRRANQTDFHYWHERDWVIMIEWAKTIKVASTLQTWALTPSSFPMVLTSTGVLRLIDQLVSKEKSSRC</sequence>
<dbReference type="InterPro" id="IPR001628">
    <property type="entry name" value="Znf_hrmn_rcpt"/>
</dbReference>
<keyword evidence="9" id="KW-0675">Receptor</keyword>
<evidence type="ECO:0000313" key="13">
    <source>
        <dbReference type="WBParaSite" id="jg23869"/>
    </source>
</evidence>
<dbReference type="GO" id="GO:0008270">
    <property type="term" value="F:zinc ion binding"/>
    <property type="evidence" value="ECO:0007669"/>
    <property type="project" value="UniProtKB-KW"/>
</dbReference>
<dbReference type="Proteomes" id="UP000887574">
    <property type="component" value="Unplaced"/>
</dbReference>
<dbReference type="InterPro" id="IPR035500">
    <property type="entry name" value="NHR-like_dom_sf"/>
</dbReference>
<evidence type="ECO:0000256" key="2">
    <source>
        <dbReference type="ARBA" id="ARBA00005993"/>
    </source>
</evidence>
<feature type="domain" description="Nuclear receptor" evidence="11">
    <location>
        <begin position="31"/>
        <end position="106"/>
    </location>
</feature>
<evidence type="ECO:0000256" key="5">
    <source>
        <dbReference type="ARBA" id="ARBA00022833"/>
    </source>
</evidence>
<evidence type="ECO:0000256" key="8">
    <source>
        <dbReference type="ARBA" id="ARBA00023163"/>
    </source>
</evidence>
<dbReference type="AlphaFoldDB" id="A0A915DV99"/>
<dbReference type="InterPro" id="IPR050274">
    <property type="entry name" value="Nuclear_hormone_rcpt_NR2"/>
</dbReference>
<evidence type="ECO:0000256" key="9">
    <source>
        <dbReference type="ARBA" id="ARBA00023170"/>
    </source>
</evidence>
<dbReference type="SUPFAM" id="SSF57716">
    <property type="entry name" value="Glucocorticoid receptor-like (DNA-binding domain)"/>
    <property type="match status" value="1"/>
</dbReference>
<protein>
    <submittedName>
        <fullName evidence="13">Nuclear receptor domain-containing protein</fullName>
    </submittedName>
</protein>
<keyword evidence="6" id="KW-0805">Transcription regulation</keyword>
<dbReference type="Gene3D" id="3.30.50.10">
    <property type="entry name" value="Erythroid Transcription Factor GATA-1, subunit A"/>
    <property type="match status" value="1"/>
</dbReference>
<dbReference type="GO" id="GO:0003700">
    <property type="term" value="F:DNA-binding transcription factor activity"/>
    <property type="evidence" value="ECO:0007669"/>
    <property type="project" value="InterPro"/>
</dbReference>
<dbReference type="FunFam" id="3.30.50.10:FF:000030">
    <property type="entry name" value="Nuclear Hormone Receptor family"/>
    <property type="match status" value="1"/>
</dbReference>
<comment type="subcellular location">
    <subcellularLocation>
        <location evidence="1">Nucleus</location>
    </subcellularLocation>
</comment>
<evidence type="ECO:0000256" key="4">
    <source>
        <dbReference type="ARBA" id="ARBA00022771"/>
    </source>
</evidence>
<keyword evidence="12" id="KW-1185">Reference proteome</keyword>
<keyword evidence="3" id="KW-0479">Metal-binding</keyword>
<dbReference type="PRINTS" id="PR00047">
    <property type="entry name" value="STROIDFINGER"/>
</dbReference>
<dbReference type="InterPro" id="IPR049636">
    <property type="entry name" value="HNF4-like_DBD"/>
</dbReference>
<keyword evidence="5" id="KW-0862">Zinc</keyword>
<reference evidence="13" key="1">
    <citation type="submission" date="2022-11" db="UniProtKB">
        <authorList>
            <consortium name="WormBaseParasite"/>
        </authorList>
    </citation>
    <scope>IDENTIFICATION</scope>
</reference>
<keyword evidence="7" id="KW-0238">DNA-binding</keyword>
<organism evidence="12 13">
    <name type="scientific">Ditylenchus dipsaci</name>
    <dbReference type="NCBI Taxonomy" id="166011"/>
    <lineage>
        <taxon>Eukaryota</taxon>
        <taxon>Metazoa</taxon>
        <taxon>Ecdysozoa</taxon>
        <taxon>Nematoda</taxon>
        <taxon>Chromadorea</taxon>
        <taxon>Rhabditida</taxon>
        <taxon>Tylenchina</taxon>
        <taxon>Tylenchomorpha</taxon>
        <taxon>Sphaerularioidea</taxon>
        <taxon>Anguinidae</taxon>
        <taxon>Anguininae</taxon>
        <taxon>Ditylenchus</taxon>
    </lineage>
</organism>
<evidence type="ECO:0000256" key="6">
    <source>
        <dbReference type="ARBA" id="ARBA00023015"/>
    </source>
</evidence>
<accession>A0A915DV99</accession>
<dbReference type="CDD" id="cd06960">
    <property type="entry name" value="NR_DBD_HNF4A"/>
    <property type="match status" value="1"/>
</dbReference>
<dbReference type="InterPro" id="IPR013088">
    <property type="entry name" value="Znf_NHR/GATA"/>
</dbReference>
<evidence type="ECO:0000256" key="10">
    <source>
        <dbReference type="ARBA" id="ARBA00023242"/>
    </source>
</evidence>
<dbReference type="SMART" id="SM00399">
    <property type="entry name" value="ZnF_C4"/>
    <property type="match status" value="1"/>
</dbReference>
<name>A0A915DV99_9BILA</name>
<dbReference type="PANTHER" id="PTHR24083">
    <property type="entry name" value="NUCLEAR HORMONE RECEPTOR"/>
    <property type="match status" value="1"/>
</dbReference>
<proteinExistence type="inferred from homology"/>
<dbReference type="GO" id="GO:0005634">
    <property type="term" value="C:nucleus"/>
    <property type="evidence" value="ECO:0007669"/>
    <property type="project" value="UniProtKB-SubCell"/>
</dbReference>
<evidence type="ECO:0000256" key="7">
    <source>
        <dbReference type="ARBA" id="ARBA00023125"/>
    </source>
</evidence>
<dbReference type="GO" id="GO:0000978">
    <property type="term" value="F:RNA polymerase II cis-regulatory region sequence-specific DNA binding"/>
    <property type="evidence" value="ECO:0007669"/>
    <property type="project" value="InterPro"/>
</dbReference>
<evidence type="ECO:0000256" key="3">
    <source>
        <dbReference type="ARBA" id="ARBA00022723"/>
    </source>
</evidence>
<keyword evidence="8" id="KW-0804">Transcription</keyword>
<comment type="similarity">
    <text evidence="2">Belongs to the nuclear hormone receptor family.</text>
</comment>
<evidence type="ECO:0000313" key="12">
    <source>
        <dbReference type="Proteomes" id="UP000887574"/>
    </source>
</evidence>
<evidence type="ECO:0000259" key="11">
    <source>
        <dbReference type="PROSITE" id="PS51030"/>
    </source>
</evidence>
<keyword evidence="10" id="KW-0539">Nucleus</keyword>
<dbReference type="Pfam" id="PF00105">
    <property type="entry name" value="zf-C4"/>
    <property type="match status" value="1"/>
</dbReference>